<evidence type="ECO:0000313" key="2">
    <source>
        <dbReference type="Proteomes" id="UP000591131"/>
    </source>
</evidence>
<keyword evidence="2" id="KW-1185">Reference proteome</keyword>
<name>A0A7J6KS84_PERCH</name>
<dbReference type="Proteomes" id="UP000591131">
    <property type="component" value="Unassembled WGS sequence"/>
</dbReference>
<dbReference type="EMBL" id="JAAPAO010001441">
    <property type="protein sequence ID" value="KAF4649732.1"/>
    <property type="molecule type" value="Genomic_DNA"/>
</dbReference>
<dbReference type="AlphaFoldDB" id="A0A7J6KS84"/>
<proteinExistence type="predicted"/>
<organism evidence="1 2">
    <name type="scientific">Perkinsus chesapeaki</name>
    <name type="common">Clam parasite</name>
    <name type="synonym">Perkinsus andrewsi</name>
    <dbReference type="NCBI Taxonomy" id="330153"/>
    <lineage>
        <taxon>Eukaryota</taxon>
        <taxon>Sar</taxon>
        <taxon>Alveolata</taxon>
        <taxon>Perkinsozoa</taxon>
        <taxon>Perkinsea</taxon>
        <taxon>Perkinsida</taxon>
        <taxon>Perkinsidae</taxon>
        <taxon>Perkinsus</taxon>
    </lineage>
</organism>
<gene>
    <name evidence="1" type="ORF">FOL47_001786</name>
</gene>
<sequence length="181" mass="19949">MHDALIVLNCSETVEWTVFHIRQKRSPLGVTEITRREAAISAGGVFGFPISPISRKDGDDALYNTDHITLIIIDAISRAHFMRTFAKTREYIEGKRSAKEAYVLGGYIATGKFTMLAMTAFQIGYFNPLTPLMEFATEDGRTKGLAQYARDGGMVSAICSGGHGFSLLAYNWKTGQLGPHH</sequence>
<evidence type="ECO:0000313" key="1">
    <source>
        <dbReference type="EMBL" id="KAF4649732.1"/>
    </source>
</evidence>
<comment type="caution">
    <text evidence="1">The sequence shown here is derived from an EMBL/GenBank/DDBJ whole genome shotgun (WGS) entry which is preliminary data.</text>
</comment>
<protein>
    <submittedName>
        <fullName evidence="1">Uncharacterized protein</fullName>
    </submittedName>
</protein>
<reference evidence="1 2" key="1">
    <citation type="submission" date="2020-04" db="EMBL/GenBank/DDBJ databases">
        <title>Perkinsus chesapeaki whole genome sequence.</title>
        <authorList>
            <person name="Bogema D.R."/>
        </authorList>
    </citation>
    <scope>NUCLEOTIDE SEQUENCE [LARGE SCALE GENOMIC DNA]</scope>
    <source>
        <strain evidence="1">ATCC PRA-425</strain>
    </source>
</reference>
<accession>A0A7J6KS84</accession>